<evidence type="ECO:0000313" key="3">
    <source>
        <dbReference type="Proteomes" id="UP001351900"/>
    </source>
</evidence>
<proteinExistence type="predicted"/>
<name>A0ABU7V5N9_9MICO</name>
<gene>
    <name evidence="2" type="ORF">V2V91_02730</name>
</gene>
<reference evidence="2 3" key="1">
    <citation type="submission" date="2024-01" db="EMBL/GenBank/DDBJ databases">
        <title>the genome sequence of strain Microbacterium schleiferi NBRC 15075.</title>
        <authorList>
            <person name="Ding Y."/>
            <person name="Zhang G."/>
        </authorList>
    </citation>
    <scope>NUCLEOTIDE SEQUENCE [LARGE SCALE GENOMIC DNA]</scope>
    <source>
        <strain evidence="2 3">NBRC 15075</strain>
    </source>
</reference>
<evidence type="ECO:0000313" key="2">
    <source>
        <dbReference type="EMBL" id="MEF2254052.1"/>
    </source>
</evidence>
<dbReference type="RefSeq" id="WP_331790688.1">
    <property type="nucleotide sequence ID" value="NZ_JAZHOV010000001.1"/>
</dbReference>
<dbReference type="EMBL" id="JAZHOV010000001">
    <property type="protein sequence ID" value="MEF2254052.1"/>
    <property type="molecule type" value="Genomic_DNA"/>
</dbReference>
<feature type="region of interest" description="Disordered" evidence="1">
    <location>
        <begin position="54"/>
        <end position="91"/>
    </location>
</feature>
<evidence type="ECO:0000256" key="1">
    <source>
        <dbReference type="SAM" id="MobiDB-lite"/>
    </source>
</evidence>
<comment type="caution">
    <text evidence="2">The sequence shown here is derived from an EMBL/GenBank/DDBJ whole genome shotgun (WGS) entry which is preliminary data.</text>
</comment>
<keyword evidence="3" id="KW-1185">Reference proteome</keyword>
<protein>
    <submittedName>
        <fullName evidence="2">Uncharacterized protein</fullName>
    </submittedName>
</protein>
<sequence>LRLAELNHTVRIHVLIMTLTSDIKAPKAADVENSQESGSVGVFREWCRNSIEQKYDTETHSRPRQSMSSVGVRAGQSVVPVSDPRRYRAAT</sequence>
<organism evidence="2 3">
    <name type="scientific">Microbacterium schleiferi</name>
    <dbReference type="NCBI Taxonomy" id="69362"/>
    <lineage>
        <taxon>Bacteria</taxon>
        <taxon>Bacillati</taxon>
        <taxon>Actinomycetota</taxon>
        <taxon>Actinomycetes</taxon>
        <taxon>Micrococcales</taxon>
        <taxon>Microbacteriaceae</taxon>
        <taxon>Microbacterium</taxon>
    </lineage>
</organism>
<accession>A0ABU7V5N9</accession>
<dbReference type="Proteomes" id="UP001351900">
    <property type="component" value="Unassembled WGS sequence"/>
</dbReference>
<feature type="non-terminal residue" evidence="2">
    <location>
        <position position="1"/>
    </location>
</feature>